<evidence type="ECO:0000256" key="5">
    <source>
        <dbReference type="ARBA" id="ARBA00022840"/>
    </source>
</evidence>
<name>A0A9C6WSU4_ARADU</name>
<evidence type="ECO:0000259" key="8">
    <source>
        <dbReference type="Pfam" id="PF23559"/>
    </source>
</evidence>
<dbReference type="GO" id="GO:0005524">
    <property type="term" value="F:ATP binding"/>
    <property type="evidence" value="ECO:0007669"/>
    <property type="project" value="UniProtKB-KW"/>
</dbReference>
<dbReference type="RefSeq" id="XP_052113208.1">
    <property type="nucleotide sequence ID" value="XM_052257248.1"/>
</dbReference>
<evidence type="ECO:0000256" key="1">
    <source>
        <dbReference type="ARBA" id="ARBA00022614"/>
    </source>
</evidence>
<evidence type="ECO:0000259" key="6">
    <source>
        <dbReference type="Pfam" id="PF00931"/>
    </source>
</evidence>
<dbReference type="InterPro" id="IPR032675">
    <property type="entry name" value="LRR_dom_sf"/>
</dbReference>
<reference evidence="10" key="1">
    <citation type="journal article" date="2016" name="Nat. Genet.">
        <title>The genome sequences of Arachis duranensis and Arachis ipaensis, the diploid ancestors of cultivated peanut.</title>
        <authorList>
            <person name="Bertioli D.J."/>
            <person name="Cannon S.B."/>
            <person name="Froenicke L."/>
            <person name="Huang G."/>
            <person name="Farmer A.D."/>
            <person name="Cannon E.K."/>
            <person name="Liu X."/>
            <person name="Gao D."/>
            <person name="Clevenger J."/>
            <person name="Dash S."/>
            <person name="Ren L."/>
            <person name="Moretzsohn M.C."/>
            <person name="Shirasawa K."/>
            <person name="Huang W."/>
            <person name="Vidigal B."/>
            <person name="Abernathy B."/>
            <person name="Chu Y."/>
            <person name="Niederhuth C.E."/>
            <person name="Umale P."/>
            <person name="Araujo A.C."/>
            <person name="Kozik A."/>
            <person name="Kim K.D."/>
            <person name="Burow M.D."/>
            <person name="Varshney R.K."/>
            <person name="Wang X."/>
            <person name="Zhang X."/>
            <person name="Barkley N."/>
            <person name="Guimaraes P.M."/>
            <person name="Isobe S."/>
            <person name="Guo B."/>
            <person name="Liao B."/>
            <person name="Stalker H.T."/>
            <person name="Schmitz R.J."/>
            <person name="Scheffler B.E."/>
            <person name="Leal-Bertioli S.C."/>
            <person name="Xun X."/>
            <person name="Jackson S.A."/>
            <person name="Michelmore R."/>
            <person name="Ozias-Akins P."/>
        </authorList>
    </citation>
    <scope>NUCLEOTIDE SEQUENCE [LARGE SCALE GENOMIC DNA]</scope>
    <source>
        <strain evidence="10">cv. V14167</strain>
    </source>
</reference>
<dbReference type="AlphaFoldDB" id="A0A9C6WSU4"/>
<dbReference type="Gene3D" id="1.10.10.10">
    <property type="entry name" value="Winged helix-like DNA-binding domain superfamily/Winged helix DNA-binding domain"/>
    <property type="match status" value="1"/>
</dbReference>
<dbReference type="Gene3D" id="3.40.50.300">
    <property type="entry name" value="P-loop containing nucleotide triphosphate hydrolases"/>
    <property type="match status" value="1"/>
</dbReference>
<evidence type="ECO:0000256" key="3">
    <source>
        <dbReference type="ARBA" id="ARBA00022741"/>
    </source>
</evidence>
<keyword evidence="10" id="KW-1185">Reference proteome</keyword>
<dbReference type="Gene3D" id="1.10.8.430">
    <property type="entry name" value="Helical domain of apoptotic protease-activating factors"/>
    <property type="match status" value="1"/>
</dbReference>
<feature type="domain" description="Disease resistance protein winged helix" evidence="8">
    <location>
        <begin position="418"/>
        <end position="486"/>
    </location>
</feature>
<dbReference type="InterPro" id="IPR058922">
    <property type="entry name" value="WHD_DRP"/>
</dbReference>
<dbReference type="Pfam" id="PF23559">
    <property type="entry name" value="WHD_DRP"/>
    <property type="match status" value="1"/>
</dbReference>
<dbReference type="InterPro" id="IPR042197">
    <property type="entry name" value="Apaf_helical"/>
</dbReference>
<organism evidence="10 11">
    <name type="scientific">Arachis duranensis</name>
    <name type="common">Wild peanut</name>
    <dbReference type="NCBI Taxonomy" id="130453"/>
    <lineage>
        <taxon>Eukaryota</taxon>
        <taxon>Viridiplantae</taxon>
        <taxon>Streptophyta</taxon>
        <taxon>Embryophyta</taxon>
        <taxon>Tracheophyta</taxon>
        <taxon>Spermatophyta</taxon>
        <taxon>Magnoliopsida</taxon>
        <taxon>eudicotyledons</taxon>
        <taxon>Gunneridae</taxon>
        <taxon>Pentapetalae</taxon>
        <taxon>rosids</taxon>
        <taxon>fabids</taxon>
        <taxon>Fabales</taxon>
        <taxon>Fabaceae</taxon>
        <taxon>Papilionoideae</taxon>
        <taxon>50 kb inversion clade</taxon>
        <taxon>dalbergioids sensu lato</taxon>
        <taxon>Dalbergieae</taxon>
        <taxon>Pterocarpus clade</taxon>
        <taxon>Arachis</taxon>
    </lineage>
</organism>
<proteinExistence type="predicted"/>
<feature type="domain" description="Disease resistance N-terminal" evidence="7">
    <location>
        <begin position="10"/>
        <end position="104"/>
    </location>
</feature>
<dbReference type="Proteomes" id="UP000515211">
    <property type="component" value="Chromosome 2"/>
</dbReference>
<evidence type="ECO:0000259" key="7">
    <source>
        <dbReference type="Pfam" id="PF18052"/>
    </source>
</evidence>
<dbReference type="PRINTS" id="PR00364">
    <property type="entry name" value="DISEASERSIST"/>
</dbReference>
<accession>A0A9C6WSU4</accession>
<dbReference type="Gene3D" id="1.20.5.4130">
    <property type="match status" value="1"/>
</dbReference>
<dbReference type="PANTHER" id="PTHR36766:SF51">
    <property type="entry name" value="DISEASE RESISTANCE RPP13-LIKE PROTEIN 1"/>
    <property type="match status" value="1"/>
</dbReference>
<keyword evidence="2" id="KW-0677">Repeat</keyword>
<dbReference type="Pfam" id="PF18052">
    <property type="entry name" value="Rx_N"/>
    <property type="match status" value="1"/>
</dbReference>
<dbReference type="InterPro" id="IPR041118">
    <property type="entry name" value="Rx_N"/>
</dbReference>
<dbReference type="InterPro" id="IPR056789">
    <property type="entry name" value="LRR_R13L1-DRL21"/>
</dbReference>
<keyword evidence="3" id="KW-0547">Nucleotide-binding</keyword>
<dbReference type="InterPro" id="IPR002182">
    <property type="entry name" value="NB-ARC"/>
</dbReference>
<dbReference type="GeneID" id="107475937"/>
<dbReference type="InterPro" id="IPR036388">
    <property type="entry name" value="WH-like_DNA-bd_sf"/>
</dbReference>
<keyword evidence="4" id="KW-0611">Plant defense</keyword>
<dbReference type="GO" id="GO:0043531">
    <property type="term" value="F:ADP binding"/>
    <property type="evidence" value="ECO:0007669"/>
    <property type="project" value="InterPro"/>
</dbReference>
<feature type="domain" description="NB-ARC" evidence="6">
    <location>
        <begin position="178"/>
        <end position="331"/>
    </location>
</feature>
<dbReference type="Pfam" id="PF25019">
    <property type="entry name" value="LRR_R13L1-DRL21"/>
    <property type="match status" value="1"/>
</dbReference>
<reference evidence="11" key="2">
    <citation type="submission" date="2025-08" db="UniProtKB">
        <authorList>
            <consortium name="RefSeq"/>
        </authorList>
    </citation>
    <scope>IDENTIFICATION</scope>
    <source>
        <tissue evidence="11">Whole plant</tissue>
    </source>
</reference>
<evidence type="ECO:0000259" key="9">
    <source>
        <dbReference type="Pfam" id="PF25019"/>
    </source>
</evidence>
<dbReference type="SUPFAM" id="SSF52540">
    <property type="entry name" value="P-loop containing nucleoside triphosphate hydrolases"/>
    <property type="match status" value="1"/>
</dbReference>
<feature type="domain" description="R13L1/DRL21-like LRR repeat region" evidence="9">
    <location>
        <begin position="675"/>
        <end position="802"/>
    </location>
</feature>
<dbReference type="FunFam" id="3.40.50.300:FF:001091">
    <property type="entry name" value="Probable disease resistance protein At1g61300"/>
    <property type="match status" value="1"/>
</dbReference>
<dbReference type="SUPFAM" id="SSF52058">
    <property type="entry name" value="L domain-like"/>
    <property type="match status" value="2"/>
</dbReference>
<evidence type="ECO:0000313" key="10">
    <source>
        <dbReference type="Proteomes" id="UP000515211"/>
    </source>
</evidence>
<dbReference type="InterPro" id="IPR027417">
    <property type="entry name" value="P-loop_NTPase"/>
</dbReference>
<sequence>MAAELVGGAFLSSFLNVLFDRLSDSEIINLIRGKKLSQKTIQRFKAILNGAEALLNDAERRQIREGPVKIWLDDLKDAIYEADDFLDEIATKAATKKDQGNFLSRFKKDRKKVTRMEDVIAILDLIVNQKDNLGLKEIPMENMSWRTPSTSLVKVSDIYGRDEDRKALVKLLLDDVNDGDVSVIPIVGMGGIGKTTLAQLVYNDDQVKQKFDVKAWVCVGEDFNVLRLTKTVIEEVTSKSCELNGLNSVQQRLRNEVTEKSFLVVLDDMWTNHYDDWKTFLGPFQCGSQGGKILVTTRIDTVASMVKTMPAHNLSLLDDEQCWSVFANHAFFPTESRDCLALEKVGRKIVEKCKGLPLAAQSLGGLLRTKDNVSDWEDVLTSEIWEFSEEECRILPALRISYHYLPSHLKRCFVYCSLYPKDYEFDRGELILLWMAEDLLQQPKSGSILEVGYKYFNDLAARSFFQPSKNPYEDSFVMHDLMHDLATFYGEKFFVRISEYENVAQHDTKTRHLSYDLNDNDSVPKMLEACESLSHVRTLFQINEYIYRQHKEGIDPCSLLAQLKRLRVLSFTSFKIDRLPDSIGELIHLRYLNLSNTLVVTLPESLNNLYNLQTLKLVNCKKLKKLPSNMQNLVNLRHLDIFDTYLEEMPKKMSKLKDLQFLSDYIAGKHEENGIGELGELTHLHGSLWIEKLENVKNSGEASNARMDEKIQLNALYLRWSSFEEIEVCDSQSEKDVLDKLRPHKDLKKLSIRCYRGTMFPDWVGQSSYHNMTSLVLRGCRNCWVLPSLGQLPSLQSLIIRELDKLKKIGGEFYKGDATHQHQHQHQHQQTPFRSLKILIIQRMPCWEGWELYECDDDDDAPFPQLETLWILHCPKLRGDLPTFLPSLKELRIRGCEELSCYLPRAPIICQIEILGKQEARMRDLPLSLQRLSIPGNQLVEYVIDAMIHTQPTTLKRLEISKCSSGISFPGYSLPPSLKELSIKDCKNVEFPMQHQQHHSLQRLYIYNSYNSLTSFALPAFPDLLFLSIERCENFTSLEVTQSHSLEDLWIEKCPKLENIIRLPASLSGLSVSKCPLLGEGIERKDPHIWPSISHIPRIQLDGKWIRNDSSS</sequence>
<keyword evidence="5" id="KW-0067">ATP-binding</keyword>
<keyword evidence="1" id="KW-0433">Leucine-rich repeat</keyword>
<dbReference type="GO" id="GO:0051707">
    <property type="term" value="P:response to other organism"/>
    <property type="evidence" value="ECO:0007669"/>
    <property type="project" value="UniProtKB-ARBA"/>
</dbReference>
<dbReference type="FunFam" id="1.10.10.10:FF:000322">
    <property type="entry name" value="Probable disease resistance protein At1g63360"/>
    <property type="match status" value="1"/>
</dbReference>
<protein>
    <submittedName>
        <fullName evidence="11">Disease resistance RPP13-like protein 1 isoform X4</fullName>
    </submittedName>
</protein>
<dbReference type="GO" id="GO:0006952">
    <property type="term" value="P:defense response"/>
    <property type="evidence" value="ECO:0007669"/>
    <property type="project" value="UniProtKB-KW"/>
</dbReference>
<evidence type="ECO:0000313" key="11">
    <source>
        <dbReference type="RefSeq" id="XP_052113208.1"/>
    </source>
</evidence>
<dbReference type="Gene3D" id="3.80.10.10">
    <property type="entry name" value="Ribonuclease Inhibitor"/>
    <property type="match status" value="2"/>
</dbReference>
<gene>
    <name evidence="11" type="primary">LOC107475937</name>
</gene>
<evidence type="ECO:0000256" key="4">
    <source>
        <dbReference type="ARBA" id="ARBA00022821"/>
    </source>
</evidence>
<evidence type="ECO:0000256" key="2">
    <source>
        <dbReference type="ARBA" id="ARBA00022737"/>
    </source>
</evidence>
<dbReference type="PANTHER" id="PTHR36766">
    <property type="entry name" value="PLANT BROAD-SPECTRUM MILDEW RESISTANCE PROTEIN RPW8"/>
    <property type="match status" value="1"/>
</dbReference>
<dbReference type="Pfam" id="PF00931">
    <property type="entry name" value="NB-ARC"/>
    <property type="match status" value="1"/>
</dbReference>